<feature type="compositionally biased region" description="Polar residues" evidence="1">
    <location>
        <begin position="112"/>
        <end position="123"/>
    </location>
</feature>
<dbReference type="EMBL" id="CM035424">
    <property type="protein sequence ID" value="KAH7353119.1"/>
    <property type="molecule type" value="Genomic_DNA"/>
</dbReference>
<sequence>MHNREETKSNPTAKPTHGGSPTMTRTGRNPNPSPPANQHTTLPRPYEDPRALTTNRHERGGTQVQARRSTNTQAPALRGPAGATHRNGHKLAPALEGPASMAKPKDGPNGRTMFNPTAHTTSPGFMETRRRDTKRRPARKDHVQPAGPCNLFHPKTHSYTRSAQANRRFGFHSLTKDRGTPNIRVKTFLAQSGIGAAHLLVPKLL</sequence>
<feature type="compositionally biased region" description="Polar residues" evidence="1">
    <location>
        <begin position="62"/>
        <end position="74"/>
    </location>
</feature>
<feature type="compositionally biased region" description="Basic and acidic residues" evidence="1">
    <location>
        <begin position="45"/>
        <end position="60"/>
    </location>
</feature>
<keyword evidence="3" id="KW-1185">Reference proteome</keyword>
<evidence type="ECO:0000313" key="2">
    <source>
        <dbReference type="EMBL" id="KAH7353119.1"/>
    </source>
</evidence>
<organism evidence="2 3">
    <name type="scientific">Ceratopteris richardii</name>
    <name type="common">Triangle waterfern</name>
    <dbReference type="NCBI Taxonomy" id="49495"/>
    <lineage>
        <taxon>Eukaryota</taxon>
        <taxon>Viridiplantae</taxon>
        <taxon>Streptophyta</taxon>
        <taxon>Embryophyta</taxon>
        <taxon>Tracheophyta</taxon>
        <taxon>Polypodiopsida</taxon>
        <taxon>Polypodiidae</taxon>
        <taxon>Polypodiales</taxon>
        <taxon>Pteridineae</taxon>
        <taxon>Pteridaceae</taxon>
        <taxon>Parkerioideae</taxon>
        <taxon>Ceratopteris</taxon>
    </lineage>
</organism>
<evidence type="ECO:0000313" key="3">
    <source>
        <dbReference type="Proteomes" id="UP000825935"/>
    </source>
</evidence>
<feature type="region of interest" description="Disordered" evidence="1">
    <location>
        <begin position="1"/>
        <end position="150"/>
    </location>
</feature>
<feature type="compositionally biased region" description="Polar residues" evidence="1">
    <location>
        <begin position="9"/>
        <end position="41"/>
    </location>
</feature>
<protein>
    <submittedName>
        <fullName evidence="2">Uncharacterized protein</fullName>
    </submittedName>
</protein>
<name>A0A8T2SMP9_CERRI</name>
<reference evidence="2" key="1">
    <citation type="submission" date="2021-08" db="EMBL/GenBank/DDBJ databases">
        <title>WGS assembly of Ceratopteris richardii.</title>
        <authorList>
            <person name="Marchant D.B."/>
            <person name="Chen G."/>
            <person name="Jenkins J."/>
            <person name="Shu S."/>
            <person name="Leebens-Mack J."/>
            <person name="Grimwood J."/>
            <person name="Schmutz J."/>
            <person name="Soltis P."/>
            <person name="Soltis D."/>
            <person name="Chen Z.-H."/>
        </authorList>
    </citation>
    <scope>NUCLEOTIDE SEQUENCE</scope>
    <source>
        <strain evidence="2">Whitten #5841</strain>
        <tissue evidence="2">Leaf</tissue>
    </source>
</reference>
<accession>A0A8T2SMP9</accession>
<evidence type="ECO:0000256" key="1">
    <source>
        <dbReference type="SAM" id="MobiDB-lite"/>
    </source>
</evidence>
<proteinExistence type="predicted"/>
<gene>
    <name evidence="2" type="ORF">KP509_19G079500</name>
</gene>
<dbReference type="AlphaFoldDB" id="A0A8T2SMP9"/>
<comment type="caution">
    <text evidence="2">The sequence shown here is derived from an EMBL/GenBank/DDBJ whole genome shotgun (WGS) entry which is preliminary data.</text>
</comment>
<dbReference type="Proteomes" id="UP000825935">
    <property type="component" value="Chromosome 19"/>
</dbReference>